<evidence type="ECO:0000313" key="1">
    <source>
        <dbReference type="EMBL" id="EDU41274.1"/>
    </source>
</evidence>
<organism evidence="1 2">
    <name type="scientific">Pyrenophora tritici-repentis (strain Pt-1C-BFP)</name>
    <name type="common">Wheat tan spot fungus</name>
    <name type="synonym">Drechslera tritici-repentis</name>
    <dbReference type="NCBI Taxonomy" id="426418"/>
    <lineage>
        <taxon>Eukaryota</taxon>
        <taxon>Fungi</taxon>
        <taxon>Dikarya</taxon>
        <taxon>Ascomycota</taxon>
        <taxon>Pezizomycotina</taxon>
        <taxon>Dothideomycetes</taxon>
        <taxon>Pleosporomycetidae</taxon>
        <taxon>Pleosporales</taxon>
        <taxon>Pleosporineae</taxon>
        <taxon>Pleosporaceae</taxon>
        <taxon>Pyrenophora</taxon>
    </lineage>
</organism>
<dbReference type="Proteomes" id="UP000001471">
    <property type="component" value="Unassembled WGS sequence"/>
</dbReference>
<dbReference type="InParanoid" id="B2VT00"/>
<evidence type="ECO:0000313" key="2">
    <source>
        <dbReference type="Proteomes" id="UP000001471"/>
    </source>
</evidence>
<accession>B2VT00</accession>
<dbReference type="AlphaFoldDB" id="B2VT00"/>
<protein>
    <submittedName>
        <fullName evidence="1">Uncharacterized protein</fullName>
    </submittedName>
</protein>
<gene>
    <name evidence="1" type="ORF">PTRG_01836</name>
</gene>
<dbReference type="HOGENOM" id="CLU_2723421_0_0_1"/>
<reference evidence="2" key="1">
    <citation type="journal article" date="2013" name="G3 (Bethesda)">
        <title>Comparative genomics of a plant-pathogenic fungus, Pyrenophora tritici-repentis, reveals transduplication and the impact of repeat elements on pathogenicity and population divergence.</title>
        <authorList>
            <person name="Manning V.A."/>
            <person name="Pandelova I."/>
            <person name="Dhillon B."/>
            <person name="Wilhelm L.J."/>
            <person name="Goodwin S.B."/>
            <person name="Berlin A.M."/>
            <person name="Figueroa M."/>
            <person name="Freitag M."/>
            <person name="Hane J.K."/>
            <person name="Henrissat B."/>
            <person name="Holman W.H."/>
            <person name="Kodira C.D."/>
            <person name="Martin J."/>
            <person name="Oliver R.P."/>
            <person name="Robbertse B."/>
            <person name="Schackwitz W."/>
            <person name="Schwartz D.C."/>
            <person name="Spatafora J.W."/>
            <person name="Turgeon B.G."/>
            <person name="Yandava C."/>
            <person name="Young S."/>
            <person name="Zhou S."/>
            <person name="Zeng Q."/>
            <person name="Grigoriev I.V."/>
            <person name="Ma L.-J."/>
            <person name="Ciuffetti L.M."/>
        </authorList>
    </citation>
    <scope>NUCLEOTIDE SEQUENCE [LARGE SCALE GENOMIC DNA]</scope>
    <source>
        <strain evidence="2">Pt-1C-BFP</strain>
    </source>
</reference>
<sequence length="72" mass="8017">MVRLANVCKMLPHIKVEYGLSTAYQYTIIYLNMGGNGLAKAFLLAAAYSDLLQGEPIHHLWSPVKPTREGIE</sequence>
<proteinExistence type="predicted"/>
<name>B2VT00_PYRTR</name>
<dbReference type="EMBL" id="DS231615">
    <property type="protein sequence ID" value="EDU41274.1"/>
    <property type="molecule type" value="Genomic_DNA"/>
</dbReference>